<reference evidence="1 2" key="1">
    <citation type="submission" date="2019-04" db="EMBL/GenBank/DDBJ databases">
        <title>Genome of a novel bacterium Candidatus Jettenia ecosi reconstructed from metagenome of an anammox bioreactor.</title>
        <authorList>
            <person name="Mardanov A.V."/>
            <person name="Beletsky A.V."/>
            <person name="Ravin N.V."/>
            <person name="Botchkova E.A."/>
            <person name="Litti Y.V."/>
            <person name="Nozhevnikova A.N."/>
        </authorList>
    </citation>
    <scope>NUCLEOTIDE SEQUENCE [LARGE SCALE GENOMIC DNA]</scope>
    <source>
        <strain evidence="1">J2</strain>
    </source>
</reference>
<evidence type="ECO:0000313" key="2">
    <source>
        <dbReference type="Proteomes" id="UP000319783"/>
    </source>
</evidence>
<accession>A0A533QFR7</accession>
<name>A0A533QFR7_9BACT</name>
<dbReference type="Proteomes" id="UP000319783">
    <property type="component" value="Unassembled WGS sequence"/>
</dbReference>
<organism evidence="1 2">
    <name type="scientific">Candidatus Jettenia ecosi</name>
    <dbReference type="NCBI Taxonomy" id="2494326"/>
    <lineage>
        <taxon>Bacteria</taxon>
        <taxon>Pseudomonadati</taxon>
        <taxon>Planctomycetota</taxon>
        <taxon>Candidatus Brocadiia</taxon>
        <taxon>Candidatus Brocadiales</taxon>
        <taxon>Candidatus Brocadiaceae</taxon>
        <taxon>Candidatus Jettenia</taxon>
    </lineage>
</organism>
<gene>
    <name evidence="1" type="ORF">JETT_0302</name>
</gene>
<protein>
    <submittedName>
        <fullName evidence="1">Uncharacterized protein</fullName>
    </submittedName>
</protein>
<dbReference type="EMBL" id="SULG01000003">
    <property type="protein sequence ID" value="TLD43484.1"/>
    <property type="molecule type" value="Genomic_DNA"/>
</dbReference>
<sequence>MIGYTIKGEIISESFSKEIPVAYCIQYLQTGFPINPVRIRYKTEVGAHLVFVLVMKKHASLRFSQSMVALSCHSRMLPRSPFP</sequence>
<evidence type="ECO:0000313" key="1">
    <source>
        <dbReference type="EMBL" id="TLD43484.1"/>
    </source>
</evidence>
<comment type="caution">
    <text evidence="1">The sequence shown here is derived from an EMBL/GenBank/DDBJ whole genome shotgun (WGS) entry which is preliminary data.</text>
</comment>
<proteinExistence type="predicted"/>
<dbReference type="AlphaFoldDB" id="A0A533QFR7"/>